<organism evidence="1 2">
    <name type="scientific">Carpediemonas membranifera</name>
    <dbReference type="NCBI Taxonomy" id="201153"/>
    <lineage>
        <taxon>Eukaryota</taxon>
        <taxon>Metamonada</taxon>
        <taxon>Carpediemonas-like organisms</taxon>
        <taxon>Carpediemonas</taxon>
    </lineage>
</organism>
<evidence type="ECO:0000313" key="1">
    <source>
        <dbReference type="EMBL" id="KAG9392228.1"/>
    </source>
</evidence>
<sequence length="206" mass="22755">MNFFDALAQGPKTPVFIETVVDQSQLRAKKLKKSTIDGCQDIRKHVDEASQHNAVIDECLKAVLKYHQDMATMEPHADETFACQKKADKAFKFVRDRLTLLESSATQLGPLCLALSALAREYPEEWAERVDPFPSASDLAERAMAAADWAIGLASDLGQLLRSGRIPFAPDPVQMDAIVSEAAALGKNKGRAEGLGHILEYYFFDE</sequence>
<dbReference type="Proteomes" id="UP000717585">
    <property type="component" value="Unassembled WGS sequence"/>
</dbReference>
<accession>A0A8J6E0H3</accession>
<name>A0A8J6E0H3_9EUKA</name>
<evidence type="ECO:0000313" key="2">
    <source>
        <dbReference type="Proteomes" id="UP000717585"/>
    </source>
</evidence>
<protein>
    <submittedName>
        <fullName evidence="1">Uncharacterized protein</fullName>
    </submittedName>
</protein>
<dbReference type="AlphaFoldDB" id="A0A8J6E0H3"/>
<reference evidence="1" key="1">
    <citation type="submission" date="2021-05" db="EMBL/GenBank/DDBJ databases">
        <title>A free-living protist that lacks canonical eukaryotic 1 DNA replication and segregation systems.</title>
        <authorList>
            <person name="Salas-Leiva D.E."/>
            <person name="Tromer E.C."/>
            <person name="Curtis B.A."/>
            <person name="Jerlstrom-Hultqvist J."/>
            <person name="Kolisko M."/>
            <person name="Yi Z."/>
            <person name="Salas-Leiva J.S."/>
            <person name="Gallot-Lavallee L."/>
            <person name="Kops G.J.P.L."/>
            <person name="Archibald J.M."/>
            <person name="Simpson A.G.B."/>
            <person name="Roger A.J."/>
        </authorList>
    </citation>
    <scope>NUCLEOTIDE SEQUENCE</scope>
    <source>
        <strain evidence="1">BICM</strain>
    </source>
</reference>
<proteinExistence type="predicted"/>
<gene>
    <name evidence="1" type="ORF">J8273_5211</name>
</gene>
<keyword evidence="2" id="KW-1185">Reference proteome</keyword>
<comment type="caution">
    <text evidence="1">The sequence shown here is derived from an EMBL/GenBank/DDBJ whole genome shotgun (WGS) entry which is preliminary data.</text>
</comment>
<dbReference type="EMBL" id="JAHDYR010000038">
    <property type="protein sequence ID" value="KAG9392228.1"/>
    <property type="molecule type" value="Genomic_DNA"/>
</dbReference>